<dbReference type="NCBIfam" id="TIGR01441">
    <property type="entry name" value="GPR"/>
    <property type="match status" value="1"/>
</dbReference>
<keyword evidence="3 4" id="KW-0865">Zymogen</keyword>
<keyword evidence="7" id="KW-1185">Reference proteome</keyword>
<comment type="PTM">
    <text evidence="4">Autoproteolytically processed. The inactive tetrameric zymogen termed p46 autoprocesses to a smaller form termed p41, which is active only during spore germination.</text>
</comment>
<organism evidence="6 7">
    <name type="scientific">Planifilum fimeticola</name>
    <dbReference type="NCBI Taxonomy" id="201975"/>
    <lineage>
        <taxon>Bacteria</taxon>
        <taxon>Bacillati</taxon>
        <taxon>Bacillota</taxon>
        <taxon>Bacilli</taxon>
        <taxon>Bacillales</taxon>
        <taxon>Thermoactinomycetaceae</taxon>
        <taxon>Planifilum</taxon>
    </lineage>
</organism>
<dbReference type="SUPFAM" id="SSF53163">
    <property type="entry name" value="HybD-like"/>
    <property type="match status" value="1"/>
</dbReference>
<dbReference type="EMBL" id="PVNE01000008">
    <property type="protein sequence ID" value="PRX41160.1"/>
    <property type="molecule type" value="Genomic_DNA"/>
</dbReference>
<gene>
    <name evidence="4" type="primary">gpr</name>
    <name evidence="6" type="ORF">CLV97_10890</name>
</gene>
<evidence type="ECO:0000256" key="4">
    <source>
        <dbReference type="HAMAP-Rule" id="MF_00626"/>
    </source>
</evidence>
<dbReference type="InterPro" id="IPR005080">
    <property type="entry name" value="Peptidase_A25"/>
</dbReference>
<proteinExistence type="inferred from homology"/>
<dbReference type="GO" id="GO:0004222">
    <property type="term" value="F:metalloendopeptidase activity"/>
    <property type="evidence" value="ECO:0007669"/>
    <property type="project" value="UniProtKB-UniRule"/>
</dbReference>
<feature type="region of interest" description="Disordered" evidence="5">
    <location>
        <begin position="1"/>
        <end position="25"/>
    </location>
</feature>
<keyword evidence="2 4" id="KW-0378">Hydrolase</keyword>
<comment type="similarity">
    <text evidence="4">Belongs to the peptidase A25 family.</text>
</comment>
<dbReference type="HAMAP" id="MF_00626">
    <property type="entry name" value="Germination_prot"/>
    <property type="match status" value="1"/>
</dbReference>
<comment type="caution">
    <text evidence="6">The sequence shown here is derived from an EMBL/GenBank/DDBJ whole genome shotgun (WGS) entry which is preliminary data.</text>
</comment>
<comment type="catalytic activity">
    <reaction evidence="4">
        <text>Endopeptidase action with P4 Glu or Asp, P1 preferably Glu &gt; Asp, P1' hydrophobic and P2' Ala.</text>
        <dbReference type="EC" id="3.4.24.78"/>
    </reaction>
</comment>
<evidence type="ECO:0000313" key="7">
    <source>
        <dbReference type="Proteomes" id="UP000237797"/>
    </source>
</evidence>
<dbReference type="InterPro" id="IPR023430">
    <property type="entry name" value="Pept_HybD-like_dom_sf"/>
</dbReference>
<feature type="propeptide" id="PRO_5015792103" evidence="4">
    <location>
        <begin position="1"/>
        <end position="30"/>
    </location>
</feature>
<evidence type="ECO:0000256" key="2">
    <source>
        <dbReference type="ARBA" id="ARBA00022801"/>
    </source>
</evidence>
<dbReference type="Gene3D" id="3.40.50.1450">
    <property type="entry name" value="HybD-like"/>
    <property type="match status" value="1"/>
</dbReference>
<evidence type="ECO:0000256" key="3">
    <source>
        <dbReference type="ARBA" id="ARBA00023145"/>
    </source>
</evidence>
<comment type="function">
    <text evidence="4">Initiates the rapid degradation of small, acid-soluble proteins during spore germination.</text>
</comment>
<dbReference type="GO" id="GO:0009847">
    <property type="term" value="P:spore germination"/>
    <property type="evidence" value="ECO:0007669"/>
    <property type="project" value="UniProtKB-UniRule"/>
</dbReference>
<keyword evidence="1 4" id="KW-0645">Protease</keyword>
<dbReference type="PIRSF" id="PIRSF019549">
    <property type="entry name" value="Peptidase_A25"/>
    <property type="match status" value="1"/>
</dbReference>
<evidence type="ECO:0000313" key="6">
    <source>
        <dbReference type="EMBL" id="PRX41160.1"/>
    </source>
</evidence>
<feature type="chain" id="PRO_5023394984" description="Germination protease" evidence="4">
    <location>
        <begin position="31"/>
        <end position="380"/>
    </location>
</feature>
<evidence type="ECO:0000256" key="1">
    <source>
        <dbReference type="ARBA" id="ARBA00022670"/>
    </source>
</evidence>
<dbReference type="GO" id="GO:0006508">
    <property type="term" value="P:proteolysis"/>
    <property type="evidence" value="ECO:0007669"/>
    <property type="project" value="UniProtKB-UniRule"/>
</dbReference>
<comment type="subunit">
    <text evidence="4">Homotetramer.</text>
</comment>
<dbReference type="Pfam" id="PF03418">
    <property type="entry name" value="Peptidase_A25"/>
    <property type="match status" value="1"/>
</dbReference>
<reference evidence="6 7" key="1">
    <citation type="submission" date="2018-03" db="EMBL/GenBank/DDBJ databases">
        <title>Genomic Encyclopedia of Archaeal and Bacterial Type Strains, Phase II (KMG-II): from individual species to whole genera.</title>
        <authorList>
            <person name="Goeker M."/>
        </authorList>
    </citation>
    <scope>NUCLEOTIDE SEQUENCE [LARGE SCALE GENOMIC DNA]</scope>
    <source>
        <strain evidence="6 7">DSM 44946</strain>
    </source>
</reference>
<accession>A0A2T0LFY0</accession>
<evidence type="ECO:0000256" key="5">
    <source>
        <dbReference type="SAM" id="MobiDB-lite"/>
    </source>
</evidence>
<dbReference type="AlphaFoldDB" id="A0A2T0LFY0"/>
<dbReference type="Proteomes" id="UP000237797">
    <property type="component" value="Unassembled WGS sequence"/>
</dbReference>
<protein>
    <recommendedName>
        <fullName evidence="4">Germination protease</fullName>
        <ecNumber evidence="4">3.4.24.78</ecNumber>
    </recommendedName>
    <alternativeName>
        <fullName evidence="4">GPR endopeptidase</fullName>
    </alternativeName>
    <alternativeName>
        <fullName evidence="4">Germination proteinase</fullName>
    </alternativeName>
    <alternativeName>
        <fullName evidence="4">Spore protease</fullName>
    </alternativeName>
</protein>
<dbReference type="EC" id="3.4.24.78" evidence="4"/>
<sequence>MKSGMNWESDGKRSAEGRGINTGPFQVRTDLAREAHDLALEKRTDGSAIPGVRIEEDEDGGIRVSWIWVESEEGARELGKKPGTYLTLEVPGLRSKDSKLQHRVAARFAEEFSRFLKETGVSDDAKVLVVGLGNWNVTADALGPFVIKHILVTRHLFELMPEQVEEGYRPVSAVSPGVLGITGIETSEIVHGIVEKTQPDLVIAIDSLASRALTRVNTTIQVADSGINPGAGVGNRRKALTKETLGVPVIAVGVPTVVDAVTIVYDTLNLALAYLKREMGKEKTGHPLDPVNLPDLRELEGQEITPELRSRFLGLIGGLSPEEKRQLIHEVLTPLGQNLIVTPKEVDAFVTDIGKVVADGLNCALHEAVTMDNVSSHTGG</sequence>
<name>A0A2T0LFY0_9BACL</name>